<dbReference type="Proteomes" id="UP000031278">
    <property type="component" value="Unassembled WGS sequence"/>
</dbReference>
<dbReference type="SUPFAM" id="SSF51182">
    <property type="entry name" value="RmlC-like cupins"/>
    <property type="match status" value="1"/>
</dbReference>
<dbReference type="AlphaFoldDB" id="A0A0B9G1R6"/>
<organism evidence="1 2">
    <name type="scientific">Photobacterium gaetbulicola</name>
    <dbReference type="NCBI Taxonomy" id="1295392"/>
    <lineage>
        <taxon>Bacteria</taxon>
        <taxon>Pseudomonadati</taxon>
        <taxon>Pseudomonadota</taxon>
        <taxon>Gammaproteobacteria</taxon>
        <taxon>Vibrionales</taxon>
        <taxon>Vibrionaceae</taxon>
        <taxon>Photobacterium</taxon>
    </lineage>
</organism>
<protein>
    <submittedName>
        <fullName evidence="1">Uncharacterized protein</fullName>
    </submittedName>
</protein>
<sequence length="242" mass="28133">MLHAVSPDDKTNRTLKELKTGLHSVETSNTELTVHGELNDNEAKFNSHRLRIKNVERPQPSYYFLADDENEKNVNWVVGLSQAHILYGFKSSSEIDALLKERESLRPLSDVLYMLGIKGLYNHLNKASIDDIYNWLCPILSETQSDYRNGVIDKNNPDYWLHRLVDSYELYGYPLDANLFNVYLLKMASLSFGQALTIKNNHIFMPIQGSYLEVIGFQQTLCEFDVVDWLYDREYEVDKLHF</sequence>
<dbReference type="InterPro" id="IPR011051">
    <property type="entry name" value="RmlC_Cupin_sf"/>
</dbReference>
<proteinExistence type="predicted"/>
<dbReference type="EMBL" id="JWLZ01000174">
    <property type="protein sequence ID" value="KHT62663.1"/>
    <property type="molecule type" value="Genomic_DNA"/>
</dbReference>
<dbReference type="RefSeq" id="WP_039464471.1">
    <property type="nucleotide sequence ID" value="NZ_JWLZ01000174.1"/>
</dbReference>
<name>A0A0B9G1R6_9GAMM</name>
<evidence type="ECO:0000313" key="2">
    <source>
        <dbReference type="Proteomes" id="UP000031278"/>
    </source>
</evidence>
<reference evidence="1 2" key="1">
    <citation type="submission" date="2014-12" db="EMBL/GenBank/DDBJ databases">
        <title>Genome sequencing of Photobacterium gaetbulicola AD005a.</title>
        <authorList>
            <person name="Adrian T.G.S."/>
            <person name="Chan K.G."/>
        </authorList>
    </citation>
    <scope>NUCLEOTIDE SEQUENCE [LARGE SCALE GENOMIC DNA]</scope>
    <source>
        <strain evidence="1 2">AD005a</strain>
    </source>
</reference>
<comment type="caution">
    <text evidence="1">The sequence shown here is derived from an EMBL/GenBank/DDBJ whole genome shotgun (WGS) entry which is preliminary data.</text>
</comment>
<accession>A0A0B9G1R6</accession>
<evidence type="ECO:0000313" key="1">
    <source>
        <dbReference type="EMBL" id="KHT62663.1"/>
    </source>
</evidence>
<gene>
    <name evidence="1" type="ORF">RJ45_16315</name>
</gene>